<keyword evidence="1" id="KW-0812">Transmembrane</keyword>
<keyword evidence="1" id="KW-0472">Membrane</keyword>
<proteinExistence type="predicted"/>
<feature type="transmembrane region" description="Helical" evidence="1">
    <location>
        <begin position="166"/>
        <end position="185"/>
    </location>
</feature>
<feature type="transmembrane region" description="Helical" evidence="1">
    <location>
        <begin position="192"/>
        <end position="225"/>
    </location>
</feature>
<feature type="transmembrane region" description="Helical" evidence="1">
    <location>
        <begin position="129"/>
        <end position="160"/>
    </location>
</feature>
<organism evidence="2 3">
    <name type="scientific">Halobacillus amylolyticus</name>
    <dbReference type="NCBI Taxonomy" id="2932259"/>
    <lineage>
        <taxon>Bacteria</taxon>
        <taxon>Bacillati</taxon>
        <taxon>Bacillota</taxon>
        <taxon>Bacilli</taxon>
        <taxon>Bacillales</taxon>
        <taxon>Bacillaceae</taxon>
        <taxon>Halobacillus</taxon>
    </lineage>
</organism>
<evidence type="ECO:0000313" key="2">
    <source>
        <dbReference type="EMBL" id="UOR13585.1"/>
    </source>
</evidence>
<feature type="transmembrane region" description="Helical" evidence="1">
    <location>
        <begin position="61"/>
        <end position="80"/>
    </location>
</feature>
<accession>A0ABY4HF95</accession>
<keyword evidence="3" id="KW-1185">Reference proteome</keyword>
<evidence type="ECO:0000256" key="1">
    <source>
        <dbReference type="SAM" id="Phobius"/>
    </source>
</evidence>
<reference evidence="2" key="1">
    <citation type="submission" date="2022-04" db="EMBL/GenBank/DDBJ databases">
        <title>Halobacillus sp. isolated from saltern.</title>
        <authorList>
            <person name="Won M."/>
            <person name="Lee C.-M."/>
            <person name="Woen H.-Y."/>
            <person name="Kwon S.-W."/>
        </authorList>
    </citation>
    <scope>NUCLEOTIDE SEQUENCE</scope>
    <source>
        <strain evidence="2">SSHM10-5</strain>
    </source>
</reference>
<evidence type="ECO:0000313" key="3">
    <source>
        <dbReference type="Proteomes" id="UP000830326"/>
    </source>
</evidence>
<feature type="transmembrane region" description="Helical" evidence="1">
    <location>
        <begin position="30"/>
        <end position="49"/>
    </location>
</feature>
<gene>
    <name evidence="2" type="ORF">MUO15_09095</name>
</gene>
<feature type="transmembrane region" description="Helical" evidence="1">
    <location>
        <begin position="86"/>
        <end position="108"/>
    </location>
</feature>
<dbReference type="EMBL" id="CP095075">
    <property type="protein sequence ID" value="UOR13585.1"/>
    <property type="molecule type" value="Genomic_DNA"/>
</dbReference>
<sequence length="237" mass="25465">MSLNPEKVTPENVATETTNGMEHFHRKAHFWGRLTLFTLILMCFVPPLYMSFILDTHPGWGPIFTGLVGYAGFIGIMWVLEPITYYPTLGIAGTYLAFLTGNIANMCLPCSVSAQKAIGAESGSRKAEIAGVFGIAIASLVNIIVIVLIILGGTYILSIIPPAVESSFGFVLPAIFGAVLGQFAYKKPTYGIIAVVVGMAVLFSPIFGLIKIALCVALTISIILFMEKQKDKKANAN</sequence>
<dbReference type="RefSeq" id="WP_245035229.1">
    <property type="nucleotide sequence ID" value="NZ_CP095075.1"/>
</dbReference>
<name>A0ABY4HF95_9BACI</name>
<dbReference type="Proteomes" id="UP000830326">
    <property type="component" value="Chromosome"/>
</dbReference>
<keyword evidence="1" id="KW-1133">Transmembrane helix</keyword>
<protein>
    <submittedName>
        <fullName evidence="2">Small-conductance mechanosensitive channel</fullName>
    </submittedName>
</protein>